<dbReference type="PANTHER" id="PTHR46640:SF1">
    <property type="entry name" value="FUNGAL LIPASE-LIKE DOMAIN-CONTAINING PROTEIN-RELATED"/>
    <property type="match status" value="1"/>
</dbReference>
<evidence type="ECO:0000256" key="2">
    <source>
        <dbReference type="ARBA" id="ARBA00022729"/>
    </source>
</evidence>
<dbReference type="EC" id="3.1.1.3" evidence="1"/>
<evidence type="ECO:0000256" key="3">
    <source>
        <dbReference type="ARBA" id="ARBA00022801"/>
    </source>
</evidence>
<dbReference type="InterPro" id="IPR002921">
    <property type="entry name" value="Fungal_lipase-type"/>
</dbReference>
<organism evidence="6">
    <name type="scientific">Yarrowia alimentaria</name>
    <dbReference type="NCBI Taxonomy" id="479092"/>
    <lineage>
        <taxon>Eukaryota</taxon>
        <taxon>Fungi</taxon>
        <taxon>Dikarya</taxon>
        <taxon>Ascomycota</taxon>
        <taxon>Saccharomycotina</taxon>
        <taxon>Dipodascomycetes</taxon>
        <taxon>Dipodascales</taxon>
        <taxon>Dipodascales incertae sedis</taxon>
        <taxon>Yarrowia</taxon>
    </lineage>
</organism>
<dbReference type="Gene3D" id="3.40.50.1820">
    <property type="entry name" value="alpha/beta hydrolase"/>
    <property type="match status" value="1"/>
</dbReference>
<dbReference type="GO" id="GO:0006629">
    <property type="term" value="P:lipid metabolic process"/>
    <property type="evidence" value="ECO:0007669"/>
    <property type="project" value="InterPro"/>
</dbReference>
<protein>
    <recommendedName>
        <fullName evidence="1">triacylglycerol lipase</fullName>
        <ecNumber evidence="1">3.1.1.3</ecNumber>
    </recommendedName>
</protein>
<dbReference type="Pfam" id="PF01764">
    <property type="entry name" value="Lipase_3"/>
    <property type="match status" value="1"/>
</dbReference>
<sequence length="319" mass="35488">MWITVLPILFFLPALVLAISAPTYDLLAWHSQLSDVAYCVQTVRGPTQLRTPFKCGKQCREPQMQDMQLIHAFVHSPARPALTGYLAVDHASHTKYVVFRGTNSIEDTVLDLSFGQQPSVSPGFLQGACPECQVQGGILAAYETLWEENSGPLSDFLHSQYPNYTLSVTGHSLGGVAAALLATHAKLEGLDPTLVTFGQPRYANLAYAQLVDSLFFPLNGSDGGSNLGPLDESPRRRMFRVTHWNDVFVSQPELGGFHHSLGEVYISYPWVSPPRRTVRYCDGAQSEYCHRGDYNPLERANFLKNHLAYFGWIGYCPYL</sequence>
<keyword evidence="2 4" id="KW-0732">Signal</keyword>
<dbReference type="SUPFAM" id="SSF53474">
    <property type="entry name" value="alpha/beta-Hydrolases"/>
    <property type="match status" value="1"/>
</dbReference>
<proteinExistence type="predicted"/>
<evidence type="ECO:0000313" key="6">
    <source>
        <dbReference type="EMBL" id="CDX09898.1"/>
    </source>
</evidence>
<feature type="domain" description="Fungal lipase-type" evidence="5">
    <location>
        <begin position="96"/>
        <end position="247"/>
    </location>
</feature>
<dbReference type="InterPro" id="IPR051299">
    <property type="entry name" value="AB_hydrolase_lip/est"/>
</dbReference>
<accession>A0A078BRU2</accession>
<feature type="chain" id="PRO_5001730398" description="triacylglycerol lipase" evidence="4">
    <location>
        <begin position="19"/>
        <end position="319"/>
    </location>
</feature>
<dbReference type="GO" id="GO:0004806">
    <property type="term" value="F:triacylglycerol lipase activity"/>
    <property type="evidence" value="ECO:0007669"/>
    <property type="project" value="UniProtKB-EC"/>
</dbReference>
<gene>
    <name evidence="6" type="primary">LIP13</name>
</gene>
<evidence type="ECO:0000256" key="1">
    <source>
        <dbReference type="ARBA" id="ARBA00013279"/>
    </source>
</evidence>
<feature type="signal peptide" evidence="4">
    <location>
        <begin position="1"/>
        <end position="18"/>
    </location>
</feature>
<evidence type="ECO:0000256" key="4">
    <source>
        <dbReference type="SAM" id="SignalP"/>
    </source>
</evidence>
<dbReference type="EMBL" id="LM652732">
    <property type="protein sequence ID" value="CDX09898.1"/>
    <property type="molecule type" value="Genomic_DNA"/>
</dbReference>
<dbReference type="CDD" id="cd00519">
    <property type="entry name" value="Lipase_3"/>
    <property type="match status" value="1"/>
</dbReference>
<dbReference type="AlphaFoldDB" id="A0A078BRU2"/>
<dbReference type="PANTHER" id="PTHR46640">
    <property type="entry name" value="TRIACYLGLYCEROL LIPASE, PUTATIVE (AFU_ORTHOLOGUE AFUA_6G06510)-RELATED"/>
    <property type="match status" value="1"/>
</dbReference>
<name>A0A078BRU2_9ASCO</name>
<evidence type="ECO:0000259" key="5">
    <source>
        <dbReference type="Pfam" id="PF01764"/>
    </source>
</evidence>
<keyword evidence="3" id="KW-0378">Hydrolase</keyword>
<dbReference type="InterPro" id="IPR029058">
    <property type="entry name" value="AB_hydrolase_fold"/>
</dbReference>
<reference evidence="6" key="1">
    <citation type="submission" date="2014-06" db="EMBL/GenBank/DDBJ databases">
        <title>Evolutionary genomics: an efficient tool to explore enzyme diversity and guide their engineering.</title>
        <authorList>
            <person name="Meunchan M."/>
            <person name="Michely S."/>
            <person name="Devillers H."/>
            <person name="Nicaud J.-M."/>
            <person name="Marty A."/>
            <person name="Neuveglise C."/>
        </authorList>
    </citation>
    <scope>NUCLEOTIDE SEQUENCE</scope>
    <source>
        <strain evidence="6">CBS 10151</strain>
    </source>
</reference>